<name>A0A8G2CN08_ACIRU</name>
<keyword evidence="3 10" id="KW-0808">Transferase</keyword>
<dbReference type="Proteomes" id="UP000186308">
    <property type="component" value="Unassembled WGS sequence"/>
</dbReference>
<sequence length="495" mass="53005">MPHQDAHVFLTAAPKTTRDSAASHNPDVYPLRHALGWASGVGLLILADATAALAAPRLAGLLIGPAPTLTTGATNWLAYAAFTIGFMLFAGLYAPAPARAPLDHAPAILRTLIAAHVVILLRLALLRTAPATPPLAASIAWAATAFALAAGLILGTRTLIALWWRRAERTAPRGSIALVIAGPCDRDLRARLDRLSGRNLGYLFAWGLPQSAGLRVITAADTFAAMIRAGTITDILVFTRRSDDAAARRRIDALLASLADQPVRVRLAFDAVAEIGAGGIAQGQSLRMVTVLDRPIRPLAAAYKRGFDLLGATILLILFGPLMGLIALLLAPSGPILFRQRRIGLDGAPFTVFKFRTMQTTARTSAPLQARRDDRRITPIGAILRRLSLDELPQIFNVLRGDMSLVGPRPHAPHTSAGDFTFEQALEFYGVRHRVKPGLTGLAQVRGLRGPTDHPDMIAARVAADLDYIERWSPSLDLAILLRTIPAVIGGRNAF</sequence>
<dbReference type="GO" id="GO:0000271">
    <property type="term" value="P:polysaccharide biosynthetic process"/>
    <property type="evidence" value="ECO:0007669"/>
    <property type="project" value="UniProtKB-KW"/>
</dbReference>
<evidence type="ECO:0000256" key="7">
    <source>
        <dbReference type="ARBA" id="ARBA00023169"/>
    </source>
</evidence>
<dbReference type="NCBIfam" id="TIGR03025">
    <property type="entry name" value="EPS_sugtrans"/>
    <property type="match status" value="1"/>
</dbReference>
<dbReference type="GO" id="GO:0016020">
    <property type="term" value="C:membrane"/>
    <property type="evidence" value="ECO:0007669"/>
    <property type="project" value="UniProtKB-SubCell"/>
</dbReference>
<evidence type="ECO:0000259" key="9">
    <source>
        <dbReference type="Pfam" id="PF02397"/>
    </source>
</evidence>
<evidence type="ECO:0000256" key="2">
    <source>
        <dbReference type="ARBA" id="ARBA00006464"/>
    </source>
</evidence>
<evidence type="ECO:0000313" key="11">
    <source>
        <dbReference type="Proteomes" id="UP000186308"/>
    </source>
</evidence>
<organism evidence="10 11">
    <name type="scientific">Acidiphilium rubrum</name>
    <dbReference type="NCBI Taxonomy" id="526"/>
    <lineage>
        <taxon>Bacteria</taxon>
        <taxon>Pseudomonadati</taxon>
        <taxon>Pseudomonadota</taxon>
        <taxon>Alphaproteobacteria</taxon>
        <taxon>Acetobacterales</taxon>
        <taxon>Acidocellaceae</taxon>
        <taxon>Acidiphilium</taxon>
    </lineage>
</organism>
<feature type="transmembrane region" description="Helical" evidence="8">
    <location>
        <begin position="138"/>
        <end position="164"/>
    </location>
</feature>
<keyword evidence="7" id="KW-0270">Exopolysaccharide synthesis</keyword>
<dbReference type="InterPro" id="IPR017475">
    <property type="entry name" value="EPS_sugar_tfrase"/>
</dbReference>
<evidence type="ECO:0000256" key="1">
    <source>
        <dbReference type="ARBA" id="ARBA00004141"/>
    </source>
</evidence>
<keyword evidence="6 8" id="KW-0472">Membrane</keyword>
<dbReference type="PANTHER" id="PTHR30576">
    <property type="entry name" value="COLANIC BIOSYNTHESIS UDP-GLUCOSE LIPID CARRIER TRANSFERASE"/>
    <property type="match status" value="1"/>
</dbReference>
<accession>A0A8G2CN08</accession>
<feature type="domain" description="Bacterial sugar transferase" evidence="9">
    <location>
        <begin position="304"/>
        <end position="489"/>
    </location>
</feature>
<comment type="subcellular location">
    <subcellularLocation>
        <location evidence="1">Membrane</location>
        <topology evidence="1">Multi-pass membrane protein</topology>
    </subcellularLocation>
</comment>
<evidence type="ECO:0000256" key="3">
    <source>
        <dbReference type="ARBA" id="ARBA00022679"/>
    </source>
</evidence>
<dbReference type="OrthoDB" id="9808602at2"/>
<dbReference type="Pfam" id="PF02397">
    <property type="entry name" value="Bac_transf"/>
    <property type="match status" value="1"/>
</dbReference>
<dbReference type="RefSeq" id="WP_081849154.1">
    <property type="nucleotide sequence ID" value="NZ_FTNE01000026.1"/>
</dbReference>
<evidence type="ECO:0000313" key="10">
    <source>
        <dbReference type="EMBL" id="SIR35484.1"/>
    </source>
</evidence>
<keyword evidence="4 8" id="KW-0812">Transmembrane</keyword>
<evidence type="ECO:0000256" key="6">
    <source>
        <dbReference type="ARBA" id="ARBA00023136"/>
    </source>
</evidence>
<reference evidence="10 11" key="1">
    <citation type="submission" date="2017-01" db="EMBL/GenBank/DDBJ databases">
        <authorList>
            <person name="Varghese N."/>
            <person name="Submissions S."/>
        </authorList>
    </citation>
    <scope>NUCLEOTIDE SEQUENCE [LARGE SCALE GENOMIC DNA]</scope>
    <source>
        <strain evidence="10 11">ATCC 35905</strain>
    </source>
</reference>
<proteinExistence type="inferred from homology"/>
<evidence type="ECO:0000256" key="5">
    <source>
        <dbReference type="ARBA" id="ARBA00022989"/>
    </source>
</evidence>
<feature type="transmembrane region" description="Helical" evidence="8">
    <location>
        <begin position="307"/>
        <end position="331"/>
    </location>
</feature>
<gene>
    <name evidence="10" type="ORF">SAMN05421828_1269</name>
</gene>
<comment type="caution">
    <text evidence="10">The sequence shown here is derived from an EMBL/GenBank/DDBJ whole genome shotgun (WGS) entry which is preliminary data.</text>
</comment>
<dbReference type="PANTHER" id="PTHR30576:SF0">
    <property type="entry name" value="UNDECAPRENYL-PHOSPHATE N-ACETYLGALACTOSAMINYL 1-PHOSPHATE TRANSFERASE-RELATED"/>
    <property type="match status" value="1"/>
</dbReference>
<keyword evidence="5 8" id="KW-1133">Transmembrane helix</keyword>
<evidence type="ECO:0000256" key="8">
    <source>
        <dbReference type="SAM" id="Phobius"/>
    </source>
</evidence>
<evidence type="ECO:0000256" key="4">
    <source>
        <dbReference type="ARBA" id="ARBA00022692"/>
    </source>
</evidence>
<dbReference type="GO" id="GO:0016780">
    <property type="term" value="F:phosphotransferase activity, for other substituted phosphate groups"/>
    <property type="evidence" value="ECO:0007669"/>
    <property type="project" value="TreeGrafter"/>
</dbReference>
<feature type="transmembrane region" description="Helical" evidence="8">
    <location>
        <begin position="76"/>
        <end position="95"/>
    </location>
</feature>
<comment type="similarity">
    <text evidence="2">Belongs to the bacterial sugar transferase family.</text>
</comment>
<keyword evidence="11" id="KW-1185">Reference proteome</keyword>
<protein>
    <submittedName>
        <fullName evidence="10">Exopolysaccharide biosynthesis polyprenyl glycosylphosphotransferase</fullName>
    </submittedName>
</protein>
<feature type="transmembrane region" description="Helical" evidence="8">
    <location>
        <begin position="34"/>
        <end position="56"/>
    </location>
</feature>
<dbReference type="InterPro" id="IPR003362">
    <property type="entry name" value="Bact_transf"/>
</dbReference>
<dbReference type="AlphaFoldDB" id="A0A8G2CN08"/>
<feature type="transmembrane region" description="Helical" evidence="8">
    <location>
        <begin position="107"/>
        <end position="126"/>
    </location>
</feature>
<dbReference type="EMBL" id="FTNE01000026">
    <property type="protein sequence ID" value="SIR35484.1"/>
    <property type="molecule type" value="Genomic_DNA"/>
</dbReference>